<name>A0ABT0GW72_9HYPH</name>
<protein>
    <submittedName>
        <fullName evidence="2">ATP-binding protein</fullName>
    </submittedName>
</protein>
<dbReference type="SUPFAM" id="SSF52540">
    <property type="entry name" value="P-loop containing nucleoside triphosphate hydrolases"/>
    <property type="match status" value="1"/>
</dbReference>
<dbReference type="EMBL" id="JALNMJ010000008">
    <property type="protein sequence ID" value="MCK7613075.1"/>
    <property type="molecule type" value="Genomic_DNA"/>
</dbReference>
<dbReference type="InterPro" id="IPR027417">
    <property type="entry name" value="P-loop_NTPase"/>
</dbReference>
<comment type="caution">
    <text evidence="2">The sequence shown here is derived from an EMBL/GenBank/DDBJ whole genome shotgun (WGS) entry which is preliminary data.</text>
</comment>
<dbReference type="RefSeq" id="WP_248154587.1">
    <property type="nucleotide sequence ID" value="NZ_JALNMJ010000008.1"/>
</dbReference>
<keyword evidence="3" id="KW-1185">Reference proteome</keyword>
<sequence>MPNQLKAIALQFYRGIGAEEQMAGPFSGINLFIGANNAGKSTILSFIRDRLPYSKSTKLDQPLGPAEEFRGEITGKLTASVGIEVEHFVSEINSKIQQNALSRIGGISKIQEIAKKISRNGFIWVRPTKGNYGLQYATEINTPEVKELLHISLWQFLLQNTTNYSSGGNPDQWVERTLNSFLQIQQLSFPDVAHIPAERNIGESARGFEVRTGKTLIDELAQLQSPDHDRREDRILFDKINKFVSEVTGKSDAVIEVPHDRNHILVHIDNKVLPLFRLGTGIQEVILIASFCTIHDNMIVCMEEPEIHLHPILQRKLIRYLKQNTKNQYFIATHSASFIDTPDASIFRVQNDGDQTRIAQSIFRGDKKKICDDLGYKASDILQSNAVVWVEGPSDRIYIRHWLSAQNSDLVEGIHYTIMFYGGALVKHLGGAEITSKENIKEFIDLKLLNQNMAIVLDSDKDSPRAKLKPAVDRINKDFSDKKENSMVWITKGREVENYVNPDVLHDALKRTHPTLYKGPTQFGPYDNSFHFERNKADKDGCKIFKKADKVKVAELVCESPAYLDVLDLKKRISELSAMIEKVNLL</sequence>
<dbReference type="InterPro" id="IPR051396">
    <property type="entry name" value="Bact_Antivir_Def_Nuclease"/>
</dbReference>
<feature type="domain" description="Endonuclease GajA/Old nuclease/RecF-like AAA" evidence="1">
    <location>
        <begin position="216"/>
        <end position="339"/>
    </location>
</feature>
<keyword evidence="2" id="KW-0547">Nucleotide-binding</keyword>
<accession>A0ABT0GW72</accession>
<evidence type="ECO:0000259" key="1">
    <source>
        <dbReference type="Pfam" id="PF13175"/>
    </source>
</evidence>
<evidence type="ECO:0000313" key="3">
    <source>
        <dbReference type="Proteomes" id="UP001431221"/>
    </source>
</evidence>
<dbReference type="GO" id="GO:0005524">
    <property type="term" value="F:ATP binding"/>
    <property type="evidence" value="ECO:0007669"/>
    <property type="project" value="UniProtKB-KW"/>
</dbReference>
<dbReference type="Pfam" id="PF13175">
    <property type="entry name" value="AAA_15"/>
    <property type="match status" value="1"/>
</dbReference>
<dbReference type="Proteomes" id="UP001431221">
    <property type="component" value="Unassembled WGS sequence"/>
</dbReference>
<evidence type="ECO:0000313" key="2">
    <source>
        <dbReference type="EMBL" id="MCK7613075.1"/>
    </source>
</evidence>
<proteinExistence type="predicted"/>
<gene>
    <name evidence="2" type="ORF">M0H32_12935</name>
</gene>
<dbReference type="Gene3D" id="3.40.50.300">
    <property type="entry name" value="P-loop containing nucleotide triphosphate hydrolases"/>
    <property type="match status" value="1"/>
</dbReference>
<dbReference type="PANTHER" id="PTHR43581">
    <property type="entry name" value="ATP/GTP PHOSPHATASE"/>
    <property type="match status" value="1"/>
</dbReference>
<reference evidence="2" key="1">
    <citation type="submission" date="2022-04" db="EMBL/GenBank/DDBJ databases">
        <title>Roseibium sp. CAU 1639 isolated from mud.</title>
        <authorList>
            <person name="Kim W."/>
        </authorList>
    </citation>
    <scope>NUCLEOTIDE SEQUENCE</scope>
    <source>
        <strain evidence="2">CAU 1639</strain>
    </source>
</reference>
<dbReference type="PANTHER" id="PTHR43581:SF2">
    <property type="entry name" value="EXCINUCLEASE ATPASE SUBUNIT"/>
    <property type="match status" value="1"/>
</dbReference>
<keyword evidence="2" id="KW-0067">ATP-binding</keyword>
<organism evidence="2 3">
    <name type="scientific">Roseibium sediminicola</name>
    <dbReference type="NCBI Taxonomy" id="2933272"/>
    <lineage>
        <taxon>Bacteria</taxon>
        <taxon>Pseudomonadati</taxon>
        <taxon>Pseudomonadota</taxon>
        <taxon>Alphaproteobacteria</taxon>
        <taxon>Hyphomicrobiales</taxon>
        <taxon>Stappiaceae</taxon>
        <taxon>Roseibium</taxon>
    </lineage>
</organism>
<dbReference type="InterPro" id="IPR041685">
    <property type="entry name" value="AAA_GajA/Old/RecF-like"/>
</dbReference>